<dbReference type="Proteomes" id="UP000092444">
    <property type="component" value="Unassembled WGS sequence"/>
</dbReference>
<feature type="compositionally biased region" description="Basic and acidic residues" evidence="9">
    <location>
        <begin position="486"/>
        <end position="495"/>
    </location>
</feature>
<name>A0A1B0FI99_GLOMM</name>
<dbReference type="PhylomeDB" id="A0A1B0FI99"/>
<keyword evidence="6 8" id="KW-0503">Monooxygenase</keyword>
<dbReference type="GO" id="GO:0020037">
    <property type="term" value="F:heme binding"/>
    <property type="evidence" value="ECO:0007669"/>
    <property type="project" value="InterPro"/>
</dbReference>
<evidence type="ECO:0000256" key="6">
    <source>
        <dbReference type="ARBA" id="ARBA00023033"/>
    </source>
</evidence>
<evidence type="ECO:0000256" key="9">
    <source>
        <dbReference type="SAM" id="MobiDB-lite"/>
    </source>
</evidence>
<evidence type="ECO:0008006" key="13">
    <source>
        <dbReference type="Google" id="ProtNLM"/>
    </source>
</evidence>
<dbReference type="GO" id="GO:0004497">
    <property type="term" value="F:monooxygenase activity"/>
    <property type="evidence" value="ECO:0007669"/>
    <property type="project" value="UniProtKB-KW"/>
</dbReference>
<dbReference type="GO" id="GO:0016705">
    <property type="term" value="F:oxidoreductase activity, acting on paired donors, with incorporation or reduction of molecular oxygen"/>
    <property type="evidence" value="ECO:0007669"/>
    <property type="project" value="InterPro"/>
</dbReference>
<dbReference type="PANTHER" id="PTHR24303">
    <property type="entry name" value="HEME-BINDING MONOOXYGENASE FAMILY"/>
    <property type="match status" value="1"/>
</dbReference>
<comment type="similarity">
    <text evidence="2 8">Belongs to the cytochrome P450 family.</text>
</comment>
<evidence type="ECO:0000256" key="5">
    <source>
        <dbReference type="ARBA" id="ARBA00023004"/>
    </source>
</evidence>
<protein>
    <recommendedName>
        <fullName evidence="13">Cytochrome P450</fullName>
    </recommendedName>
</protein>
<proteinExistence type="inferred from homology"/>
<evidence type="ECO:0000256" key="2">
    <source>
        <dbReference type="ARBA" id="ARBA00010617"/>
    </source>
</evidence>
<dbReference type="STRING" id="37546.A0A1B0FI99"/>
<evidence type="ECO:0000256" key="8">
    <source>
        <dbReference type="RuleBase" id="RU000461"/>
    </source>
</evidence>
<dbReference type="PRINTS" id="PR00463">
    <property type="entry name" value="EP450I"/>
</dbReference>
<dbReference type="EMBL" id="CCAG010001331">
    <property type="status" value="NOT_ANNOTATED_CDS"/>
    <property type="molecule type" value="Genomic_DNA"/>
</dbReference>
<dbReference type="InterPro" id="IPR001128">
    <property type="entry name" value="Cyt_P450"/>
</dbReference>
<dbReference type="InterPro" id="IPR036396">
    <property type="entry name" value="Cyt_P450_sf"/>
</dbReference>
<dbReference type="GO" id="GO:0005506">
    <property type="term" value="F:iron ion binding"/>
    <property type="evidence" value="ECO:0007669"/>
    <property type="project" value="InterPro"/>
</dbReference>
<evidence type="ECO:0000313" key="12">
    <source>
        <dbReference type="Proteomes" id="UP000092444"/>
    </source>
</evidence>
<reference evidence="11" key="1">
    <citation type="submission" date="2020-05" db="UniProtKB">
        <authorList>
            <consortium name="EnsemblMetazoa"/>
        </authorList>
    </citation>
    <scope>IDENTIFICATION</scope>
    <source>
        <strain evidence="11">Yale</strain>
    </source>
</reference>
<dbReference type="EnsemblMetazoa" id="GMOY003484-RA">
    <property type="protein sequence ID" value="GMOY003484-PA"/>
    <property type="gene ID" value="GMOY003484"/>
</dbReference>
<dbReference type="PROSITE" id="PS00086">
    <property type="entry name" value="CYTOCHROME_P450"/>
    <property type="match status" value="1"/>
</dbReference>
<keyword evidence="12" id="KW-1185">Reference proteome</keyword>
<evidence type="ECO:0000256" key="4">
    <source>
        <dbReference type="ARBA" id="ARBA00023002"/>
    </source>
</evidence>
<accession>A0A1B0FI99</accession>
<keyword evidence="7 8" id="KW-0349">Heme</keyword>
<evidence type="ECO:0000256" key="1">
    <source>
        <dbReference type="ARBA" id="ARBA00001971"/>
    </source>
</evidence>
<dbReference type="AlphaFoldDB" id="A0A1B0FI99"/>
<evidence type="ECO:0000256" key="3">
    <source>
        <dbReference type="ARBA" id="ARBA00022723"/>
    </source>
</evidence>
<keyword evidence="4 8" id="KW-0560">Oxidoreductase</keyword>
<feature type="compositionally biased region" description="Polar residues" evidence="9">
    <location>
        <begin position="441"/>
        <end position="453"/>
    </location>
</feature>
<evidence type="ECO:0000313" key="11">
    <source>
        <dbReference type="EnsemblMetazoa" id="GMOY003484-PA"/>
    </source>
</evidence>
<keyword evidence="3 7" id="KW-0479">Metal-binding</keyword>
<keyword evidence="10" id="KW-1133">Transmembrane helix</keyword>
<feature type="compositionally biased region" description="Polar residues" evidence="9">
    <location>
        <begin position="476"/>
        <end position="485"/>
    </location>
</feature>
<dbReference type="VEuPathDB" id="VectorBase:GMOY003484"/>
<dbReference type="InterPro" id="IPR017972">
    <property type="entry name" value="Cyt_P450_CS"/>
</dbReference>
<sequence length="573" mass="65693">MLLVPLILFSAAFILFVGLYTRMLFNHLRKVKIVKVTSNNGERFVEEYKQAPGPLPWPIIGNLDLLLRFSFPFDAFTQLSKELGDIYSLTIGSTRCLVVNNLDVMKEVLNQNGKFFGGRPDFLRYHKLFGGNRNNSLALCDWSPLQEKRRNLARRHCSPREPTSHFKKMSDLGCFEIDEFMSKLNGEIAKGGELEIKPILQQTCANMFSHYMCSTRFEYDDKDFQKVVEYFDEIFWEINQGCPHDFFPSLAPFYRKHTRTIVNWSASIRSFILRRIMHERGFNIDSEESERHERDFTDAILNSLTESENVTRDTILFMLEDFIGGHSAVGNLVWLALGHVAKNPLIGERIQEEADDICKTANRKINLYDMARMPYTMATIYEVLRYSSSPIVPHVATEDVVISGYGVTKGTVVFINNYKLNTSSELWENPEMFDPERFLERTSQTKPQTSMDKSFSIRRNSEGSDSGVELEKAGKSSATNLIQKQQKAEKNDAGKERARLKANIPHFIPFSVGKRTCIGQNLLRRFGFILLANILQQYEVSSRNLSAITTRPACVALPVNTYPLVFTPRTRIK</sequence>
<organism evidence="11 12">
    <name type="scientific">Glossina morsitans morsitans</name>
    <name type="common">Savannah tsetse fly</name>
    <dbReference type="NCBI Taxonomy" id="37546"/>
    <lineage>
        <taxon>Eukaryota</taxon>
        <taxon>Metazoa</taxon>
        <taxon>Ecdysozoa</taxon>
        <taxon>Arthropoda</taxon>
        <taxon>Hexapoda</taxon>
        <taxon>Insecta</taxon>
        <taxon>Pterygota</taxon>
        <taxon>Neoptera</taxon>
        <taxon>Endopterygota</taxon>
        <taxon>Diptera</taxon>
        <taxon>Brachycera</taxon>
        <taxon>Muscomorpha</taxon>
        <taxon>Hippoboscoidea</taxon>
        <taxon>Glossinidae</taxon>
        <taxon>Glossina</taxon>
    </lineage>
</organism>
<evidence type="ECO:0000256" key="10">
    <source>
        <dbReference type="SAM" id="Phobius"/>
    </source>
</evidence>
<feature type="transmembrane region" description="Helical" evidence="10">
    <location>
        <begin position="6"/>
        <end position="25"/>
    </location>
</feature>
<dbReference type="SUPFAM" id="SSF48264">
    <property type="entry name" value="Cytochrome P450"/>
    <property type="match status" value="1"/>
</dbReference>
<evidence type="ECO:0000256" key="7">
    <source>
        <dbReference type="PIRSR" id="PIRSR602401-1"/>
    </source>
</evidence>
<keyword evidence="10" id="KW-0812">Transmembrane</keyword>
<dbReference type="PANTHER" id="PTHR24303:SF31">
    <property type="entry name" value="CYTOCHROME P450 307A1-RELATED"/>
    <property type="match status" value="1"/>
</dbReference>
<dbReference type="Pfam" id="PF00067">
    <property type="entry name" value="p450"/>
    <property type="match status" value="2"/>
</dbReference>
<dbReference type="Gene3D" id="1.10.630.10">
    <property type="entry name" value="Cytochrome P450"/>
    <property type="match status" value="1"/>
</dbReference>
<dbReference type="InterPro" id="IPR002401">
    <property type="entry name" value="Cyt_P450_E_grp-I"/>
</dbReference>
<keyword evidence="10" id="KW-0472">Membrane</keyword>
<feature type="region of interest" description="Disordered" evidence="9">
    <location>
        <begin position="439"/>
        <end position="495"/>
    </location>
</feature>
<keyword evidence="5 7" id="KW-0408">Iron</keyword>
<feature type="binding site" description="axial binding residue" evidence="7">
    <location>
        <position position="517"/>
    </location>
    <ligand>
        <name>heme</name>
        <dbReference type="ChEBI" id="CHEBI:30413"/>
    </ligand>
    <ligandPart>
        <name>Fe</name>
        <dbReference type="ChEBI" id="CHEBI:18248"/>
    </ligandPart>
</feature>
<comment type="cofactor">
    <cofactor evidence="1 7">
        <name>heme</name>
        <dbReference type="ChEBI" id="CHEBI:30413"/>
    </cofactor>
</comment>